<dbReference type="InterPro" id="IPR036721">
    <property type="entry name" value="RCK_C_sf"/>
</dbReference>
<feature type="transmembrane region" description="Helical" evidence="7">
    <location>
        <begin position="570"/>
        <end position="590"/>
    </location>
</feature>
<dbReference type="PANTHER" id="PTHR43652">
    <property type="entry name" value="BASIC AMINO ACID ANTIPORTER YFCC-RELATED"/>
    <property type="match status" value="1"/>
</dbReference>
<organism evidence="9 10">
    <name type="scientific">Arenimonas donghaensis DSM 18148 = HO3-R19</name>
    <dbReference type="NCBI Taxonomy" id="1121014"/>
    <lineage>
        <taxon>Bacteria</taxon>
        <taxon>Pseudomonadati</taxon>
        <taxon>Pseudomonadota</taxon>
        <taxon>Gammaproteobacteria</taxon>
        <taxon>Lysobacterales</taxon>
        <taxon>Lysobacteraceae</taxon>
        <taxon>Arenimonas</taxon>
    </lineage>
</organism>
<evidence type="ECO:0000256" key="3">
    <source>
        <dbReference type="ARBA" id="ARBA00022692"/>
    </source>
</evidence>
<dbReference type="OrthoDB" id="9809303at2"/>
<keyword evidence="4" id="KW-0677">Repeat</keyword>
<accession>A0A087MKY4</accession>
<dbReference type="Pfam" id="PF02080">
    <property type="entry name" value="TrkA_C"/>
    <property type="match status" value="2"/>
</dbReference>
<dbReference type="PROSITE" id="PS01271">
    <property type="entry name" value="NA_SULFATE"/>
    <property type="match status" value="1"/>
</dbReference>
<dbReference type="AlphaFoldDB" id="A0A087MKY4"/>
<evidence type="ECO:0000259" key="8">
    <source>
        <dbReference type="PROSITE" id="PS51202"/>
    </source>
</evidence>
<dbReference type="GO" id="GO:0008324">
    <property type="term" value="F:monoatomic cation transmembrane transporter activity"/>
    <property type="evidence" value="ECO:0007669"/>
    <property type="project" value="InterPro"/>
</dbReference>
<dbReference type="EMBL" id="AVCJ01000002">
    <property type="protein sequence ID" value="KFL37537.1"/>
    <property type="molecule type" value="Genomic_DNA"/>
</dbReference>
<dbReference type="PATRIC" id="fig|1121014.3.peg.585"/>
<comment type="caution">
    <text evidence="9">The sequence shown here is derived from an EMBL/GenBank/DDBJ whole genome shotgun (WGS) entry which is preliminary data.</text>
</comment>
<reference evidence="9 10" key="2">
    <citation type="journal article" date="2015" name="Stand. Genomic Sci.">
        <title>High quality draft genomic sequence of Arenimonas donghaensis DSM 18148(T).</title>
        <authorList>
            <person name="Chen F."/>
            <person name="Wang H."/>
            <person name="Cao Y."/>
            <person name="Li X."/>
            <person name="Wang G."/>
        </authorList>
    </citation>
    <scope>NUCLEOTIDE SEQUENCE [LARGE SCALE GENOMIC DNA]</scope>
    <source>
        <strain evidence="9 10">HO3-R19</strain>
    </source>
</reference>
<name>A0A087MKY4_9GAMM</name>
<reference evidence="10" key="1">
    <citation type="submission" date="2013-08" db="EMBL/GenBank/DDBJ databases">
        <title>Genome sequencing of Arenimonas donghaensis.</title>
        <authorList>
            <person name="Chen F."/>
            <person name="Wang G."/>
        </authorList>
    </citation>
    <scope>NUCLEOTIDE SEQUENCE [LARGE SCALE GENOMIC DNA]</scope>
    <source>
        <strain evidence="10">HO3-R19</strain>
    </source>
</reference>
<feature type="transmembrane region" description="Helical" evidence="7">
    <location>
        <begin position="447"/>
        <end position="465"/>
    </location>
</feature>
<feature type="transmembrane region" description="Helical" evidence="7">
    <location>
        <begin position="171"/>
        <end position="193"/>
    </location>
</feature>
<dbReference type="InterPro" id="IPR051679">
    <property type="entry name" value="DASS-Related_Transporters"/>
</dbReference>
<feature type="transmembrane region" description="Helical" evidence="7">
    <location>
        <begin position="89"/>
        <end position="122"/>
    </location>
</feature>
<sequence length="592" mass="63512">MEMDAILTLLVLLGAVTLFVTEKLPVDVVAMLVLASLLVLGLVSPVEALSGFSSEATITVAAMFVLSAGLAHTGALASLARLFGRVKNGFLFMLLLMLIVGPISAFVNNTAAVAVLLPLVLAASSANKQSPSQILIPMSYAAQMGGVCTLIGTSTNLLVNSLAKDLGHPGFGLFDFAPVGLITMAVGFVYLMLMRRWLLPSHPPAAITEAYELGKYIAELRVMPDSPLIGKSVGQSQLGEKHSVYVLELMRGEEKHWSPRGEELREGDVLLVRGDLEKIKSLKEGSKLEFLPEFKLQDSQFSGEDGEQSQVLVEVMVAPGSRLVNHTLEQLDFKWTYNATVLAVHRRGEVLREKIKDVNLNVGDVLLVMCPKAELNVLRANNNLIVLNERGEVSLPKRKAWLAIGIMVAAITAAALGWLPIVASAILGGIALVATRCIGNDQAYQAIDWRVIVLLGGVLPLGIAMQKSGLAQGIADFSVNWVGGFGPLAVLAAVYLLTALLTELMSNNAAAVLITPIAFTTAVSMDVSPTPFLVAVLFAASTSFATPVGYQTNTMVYNAGNYRFVDFMKMGIPLNLLFWGMAVYLIPKFFPF</sequence>
<gene>
    <name evidence="9" type="ORF">N788_09120</name>
</gene>
<dbReference type="GO" id="GO:0006813">
    <property type="term" value="P:potassium ion transport"/>
    <property type="evidence" value="ECO:0007669"/>
    <property type="project" value="InterPro"/>
</dbReference>
<evidence type="ECO:0000313" key="9">
    <source>
        <dbReference type="EMBL" id="KFL37537.1"/>
    </source>
</evidence>
<dbReference type="Pfam" id="PF03600">
    <property type="entry name" value="CitMHS"/>
    <property type="match status" value="1"/>
</dbReference>
<dbReference type="PANTHER" id="PTHR43652:SF2">
    <property type="entry name" value="BASIC AMINO ACID ANTIPORTER YFCC-RELATED"/>
    <property type="match status" value="1"/>
</dbReference>
<dbReference type="SUPFAM" id="SSF116726">
    <property type="entry name" value="TrkA C-terminal domain-like"/>
    <property type="match status" value="2"/>
</dbReference>
<dbReference type="InterPro" id="IPR004680">
    <property type="entry name" value="Cit_transptr-like_dom"/>
</dbReference>
<keyword evidence="6 7" id="KW-0472">Membrane</keyword>
<feature type="domain" description="RCK C-terminal" evidence="8">
    <location>
        <begin position="204"/>
        <end position="288"/>
    </location>
</feature>
<comment type="subcellular location">
    <subcellularLocation>
        <location evidence="1">Membrane</location>
        <topology evidence="1">Multi-pass membrane protein</topology>
    </subcellularLocation>
</comment>
<feature type="transmembrane region" description="Helical" evidence="7">
    <location>
        <begin position="477"/>
        <end position="497"/>
    </location>
</feature>
<evidence type="ECO:0000256" key="5">
    <source>
        <dbReference type="ARBA" id="ARBA00022989"/>
    </source>
</evidence>
<keyword evidence="10" id="KW-1185">Reference proteome</keyword>
<keyword evidence="2" id="KW-0813">Transport</keyword>
<evidence type="ECO:0000256" key="6">
    <source>
        <dbReference type="ARBA" id="ARBA00023136"/>
    </source>
</evidence>
<feature type="transmembrane region" description="Helical" evidence="7">
    <location>
        <begin position="134"/>
        <end position="159"/>
    </location>
</feature>
<dbReference type="InterPro" id="IPR006037">
    <property type="entry name" value="RCK_C"/>
</dbReference>
<evidence type="ECO:0000256" key="7">
    <source>
        <dbReference type="SAM" id="Phobius"/>
    </source>
</evidence>
<feature type="transmembrane region" description="Helical" evidence="7">
    <location>
        <begin position="400"/>
        <end position="427"/>
    </location>
</feature>
<dbReference type="InterPro" id="IPR031312">
    <property type="entry name" value="Na/sul_symport_CS"/>
</dbReference>
<dbReference type="Gene3D" id="3.30.70.1450">
    <property type="entry name" value="Regulator of K+ conductance, C-terminal domain"/>
    <property type="match status" value="2"/>
</dbReference>
<evidence type="ECO:0000256" key="2">
    <source>
        <dbReference type="ARBA" id="ARBA00022448"/>
    </source>
</evidence>
<protein>
    <recommendedName>
        <fullName evidence="8">RCK C-terminal domain-containing protein</fullName>
    </recommendedName>
</protein>
<evidence type="ECO:0000256" key="4">
    <source>
        <dbReference type="ARBA" id="ARBA00022737"/>
    </source>
</evidence>
<proteinExistence type="predicted"/>
<keyword evidence="3 7" id="KW-0812">Transmembrane</keyword>
<evidence type="ECO:0000256" key="1">
    <source>
        <dbReference type="ARBA" id="ARBA00004141"/>
    </source>
</evidence>
<keyword evidence="5 7" id="KW-1133">Transmembrane helix</keyword>
<feature type="transmembrane region" description="Helical" evidence="7">
    <location>
        <begin position="28"/>
        <end position="46"/>
    </location>
</feature>
<dbReference type="GO" id="GO:0005886">
    <property type="term" value="C:plasma membrane"/>
    <property type="evidence" value="ECO:0007669"/>
    <property type="project" value="TreeGrafter"/>
</dbReference>
<feature type="transmembrane region" description="Helical" evidence="7">
    <location>
        <begin position="58"/>
        <end position="83"/>
    </location>
</feature>
<evidence type="ECO:0000313" key="10">
    <source>
        <dbReference type="Proteomes" id="UP000029085"/>
    </source>
</evidence>
<dbReference type="PROSITE" id="PS51202">
    <property type="entry name" value="RCK_C"/>
    <property type="match status" value="2"/>
</dbReference>
<feature type="domain" description="RCK C-terminal" evidence="8">
    <location>
        <begin position="300"/>
        <end position="384"/>
    </location>
</feature>
<feature type="transmembrane region" description="Helical" evidence="7">
    <location>
        <begin position="509"/>
        <end position="525"/>
    </location>
</feature>
<dbReference type="STRING" id="1121014.N788_09120"/>
<dbReference type="Proteomes" id="UP000029085">
    <property type="component" value="Unassembled WGS sequence"/>
</dbReference>
<feature type="transmembrane region" description="Helical" evidence="7">
    <location>
        <begin position="532"/>
        <end position="550"/>
    </location>
</feature>